<dbReference type="SUPFAM" id="SSF53474">
    <property type="entry name" value="alpha/beta-Hydrolases"/>
    <property type="match status" value="1"/>
</dbReference>
<gene>
    <name evidence="5" type="ORF">KC01_LOCUS30887</name>
</gene>
<dbReference type="Pfam" id="PF00135">
    <property type="entry name" value="COesterase"/>
    <property type="match status" value="1"/>
</dbReference>
<dbReference type="Gene3D" id="3.40.50.1820">
    <property type="entry name" value="alpha/beta hydrolase"/>
    <property type="match status" value="1"/>
</dbReference>
<name>A0AAV2LNL2_KNICA</name>
<dbReference type="GO" id="GO:0016787">
    <property type="term" value="F:hydrolase activity"/>
    <property type="evidence" value="ECO:0007669"/>
    <property type="project" value="UniProtKB-KW"/>
</dbReference>
<evidence type="ECO:0000313" key="5">
    <source>
        <dbReference type="EMBL" id="CAL1603171.1"/>
    </source>
</evidence>
<dbReference type="EMBL" id="OZ035826">
    <property type="protein sequence ID" value="CAL1603171.1"/>
    <property type="molecule type" value="Genomic_DNA"/>
</dbReference>
<evidence type="ECO:0000256" key="3">
    <source>
        <dbReference type="SAM" id="Phobius"/>
    </source>
</evidence>
<comment type="similarity">
    <text evidence="1">Belongs to the type-B carboxylesterase/lipase family.</text>
</comment>
<sequence>MADHIVVEIRNSLMTEILTIIDHMREMTTTLTWALHLRKWRQIGCILPVLVVVSLILWALVSPVVGVLSMIGLVLALGCVVWCRCKLPSPVQAVSKLDALSIRLKDRVNALKEKLQEERHAAWFPSLNSRWRSLKELEVLTQDLMNLVSRFNPEFRPELVSEMSQKLDRPERVDTSHVDQDEPGAGVFGLCWSLLVSAGICWSLLVPTMDEDMLVSSGRSEYRYLVQDDEDQEEQYAPQRQYVRPPLVVSRRCMVLVIVAVVGLLAVAVYLAYVSTTLPPGAARLSSPCGTYRGLHKDGAFSFKGLRYAAPPVGDLRWAPPVAAECNSNSEHDATRFRSVCAQVYPLSRSGTVLGHEDCLFLNVWTPSLPPAPLLPVLVWVHGGYLHMLSGGEPGYSPSERLAADSQLVFVSFNYRLNAFGFMALETLREGAATNSSGNYGFMDQILALQWIQKNIHWFGGDPIRVTIMGQSSGGTSVWALMSSPRAKGLFRAAVDMSGSYVLRATLQEAERDNLLFLNRTGCSSATCLRRLTVQQVLQAIPWQQYPSWAFDDGVDLPSRGVLPGPVAVVDGYVLPEPPLSVWERGGRGYSDVPFVIGSTEQEVDFAPSSPNISLWTWDDYRWAVTEKLSSFSSSLSRDALDLYPPDAPCPTTDRCPERAYTTMTSDLRVSCPLNELARRASEALHSPVYRYLVTHTPSRAISPSPPLLPFPSRFSFHCLDSVAFFQGLEPLLGAPLTPEDQGFQDLLQHHFLHFIRHGRMEEQWPSFPSGLALISQNFTLVQNDSTVMSRCRLWEENGLLDYAWTN</sequence>
<dbReference type="PROSITE" id="PS00122">
    <property type="entry name" value="CARBOXYLESTERASE_B_1"/>
    <property type="match status" value="1"/>
</dbReference>
<reference evidence="5 6" key="1">
    <citation type="submission" date="2024-04" db="EMBL/GenBank/DDBJ databases">
        <authorList>
            <person name="Waldvogel A.-M."/>
            <person name="Schoenle A."/>
        </authorList>
    </citation>
    <scope>NUCLEOTIDE SEQUENCE [LARGE SCALE GENOMIC DNA]</scope>
</reference>
<dbReference type="InterPro" id="IPR002018">
    <property type="entry name" value="CarbesteraseB"/>
</dbReference>
<evidence type="ECO:0000256" key="2">
    <source>
        <dbReference type="ARBA" id="ARBA00022801"/>
    </source>
</evidence>
<dbReference type="InterPro" id="IPR050309">
    <property type="entry name" value="Type-B_Carboxylest/Lipase"/>
</dbReference>
<organism evidence="5 6">
    <name type="scientific">Knipowitschia caucasica</name>
    <name type="common">Caucasian dwarf goby</name>
    <name type="synonym">Pomatoschistus caucasicus</name>
    <dbReference type="NCBI Taxonomy" id="637954"/>
    <lineage>
        <taxon>Eukaryota</taxon>
        <taxon>Metazoa</taxon>
        <taxon>Chordata</taxon>
        <taxon>Craniata</taxon>
        <taxon>Vertebrata</taxon>
        <taxon>Euteleostomi</taxon>
        <taxon>Actinopterygii</taxon>
        <taxon>Neopterygii</taxon>
        <taxon>Teleostei</taxon>
        <taxon>Neoteleostei</taxon>
        <taxon>Acanthomorphata</taxon>
        <taxon>Gobiaria</taxon>
        <taxon>Gobiiformes</taxon>
        <taxon>Gobioidei</taxon>
        <taxon>Gobiidae</taxon>
        <taxon>Gobiinae</taxon>
        <taxon>Knipowitschia</taxon>
    </lineage>
</organism>
<evidence type="ECO:0000259" key="4">
    <source>
        <dbReference type="Pfam" id="PF00135"/>
    </source>
</evidence>
<evidence type="ECO:0000313" key="6">
    <source>
        <dbReference type="Proteomes" id="UP001497482"/>
    </source>
</evidence>
<dbReference type="InterPro" id="IPR019826">
    <property type="entry name" value="Carboxylesterase_B_AS"/>
</dbReference>
<keyword evidence="3" id="KW-0812">Transmembrane</keyword>
<feature type="domain" description="Carboxylesterase type B" evidence="4">
    <location>
        <begin position="290"/>
        <end position="768"/>
    </location>
</feature>
<dbReference type="InterPro" id="IPR019819">
    <property type="entry name" value="Carboxylesterase_B_CS"/>
</dbReference>
<protein>
    <recommendedName>
        <fullName evidence="4">Carboxylesterase type B domain-containing protein</fullName>
    </recommendedName>
</protein>
<dbReference type="PROSITE" id="PS00941">
    <property type="entry name" value="CARBOXYLESTERASE_B_2"/>
    <property type="match status" value="1"/>
</dbReference>
<keyword evidence="3" id="KW-1133">Transmembrane helix</keyword>
<keyword evidence="6" id="KW-1185">Reference proteome</keyword>
<keyword evidence="2" id="KW-0378">Hydrolase</keyword>
<dbReference type="AlphaFoldDB" id="A0AAV2LNL2"/>
<feature type="transmembrane region" description="Helical" evidence="3">
    <location>
        <begin position="253"/>
        <end position="273"/>
    </location>
</feature>
<dbReference type="PANTHER" id="PTHR11559">
    <property type="entry name" value="CARBOXYLESTERASE"/>
    <property type="match status" value="1"/>
</dbReference>
<dbReference type="InterPro" id="IPR029058">
    <property type="entry name" value="AB_hydrolase_fold"/>
</dbReference>
<evidence type="ECO:0000256" key="1">
    <source>
        <dbReference type="ARBA" id="ARBA00005964"/>
    </source>
</evidence>
<feature type="transmembrane region" description="Helical" evidence="3">
    <location>
        <begin position="43"/>
        <end position="61"/>
    </location>
</feature>
<dbReference type="Proteomes" id="UP001497482">
    <property type="component" value="Chromosome 4"/>
</dbReference>
<keyword evidence="3" id="KW-0472">Membrane</keyword>
<proteinExistence type="inferred from homology"/>
<accession>A0AAV2LNL2</accession>